<protein>
    <submittedName>
        <fullName evidence="1">Uncharacterized protein</fullName>
    </submittedName>
</protein>
<dbReference type="RefSeq" id="WP_244063636.1">
    <property type="nucleotide sequence ID" value="NZ_BQNZ01000001.1"/>
</dbReference>
<organism evidence="1 2">
    <name type="scientific">Parabacteroides merdae</name>
    <dbReference type="NCBI Taxonomy" id="46503"/>
    <lineage>
        <taxon>Bacteria</taxon>
        <taxon>Pseudomonadati</taxon>
        <taxon>Bacteroidota</taxon>
        <taxon>Bacteroidia</taxon>
        <taxon>Bacteroidales</taxon>
        <taxon>Tannerellaceae</taxon>
        <taxon>Parabacteroides</taxon>
    </lineage>
</organism>
<evidence type="ECO:0000313" key="1">
    <source>
        <dbReference type="EMBL" id="GKH70222.1"/>
    </source>
</evidence>
<dbReference type="AlphaFoldDB" id="A0AA37NBW5"/>
<comment type="caution">
    <text evidence="1">The sequence shown here is derived from an EMBL/GenBank/DDBJ whole genome shotgun (WGS) entry which is preliminary data.</text>
</comment>
<proteinExistence type="predicted"/>
<evidence type="ECO:0000313" key="2">
    <source>
        <dbReference type="Proteomes" id="UP001055114"/>
    </source>
</evidence>
<dbReference type="Proteomes" id="UP001055114">
    <property type="component" value="Unassembled WGS sequence"/>
</dbReference>
<accession>A0AA37NBW5</accession>
<dbReference type="EMBL" id="BQNZ01000001">
    <property type="protein sequence ID" value="GKH70222.1"/>
    <property type="molecule type" value="Genomic_DNA"/>
</dbReference>
<reference evidence="1" key="1">
    <citation type="submission" date="2022-01" db="EMBL/GenBank/DDBJ databases">
        <title>Novel bile acid biosynthetic pathways are enriched in the microbiome of centenarians.</title>
        <authorList>
            <person name="Sato Y."/>
            <person name="Atarashi K."/>
            <person name="Plichta R.D."/>
            <person name="Arai Y."/>
            <person name="Sasajima S."/>
            <person name="Kearney M.S."/>
            <person name="Suda W."/>
            <person name="Takeshita K."/>
            <person name="Sasaki T."/>
            <person name="Okamoto S."/>
            <person name="Skelly N.A."/>
            <person name="Okamura Y."/>
            <person name="Vlamakis H."/>
            <person name="Li Y."/>
            <person name="Tanoue T."/>
            <person name="Takei H."/>
            <person name="Nittono H."/>
            <person name="Narushima S."/>
            <person name="Irie J."/>
            <person name="Itoh H."/>
            <person name="Moriya K."/>
            <person name="Sugiura Y."/>
            <person name="Suematsu M."/>
            <person name="Moritoki N."/>
            <person name="Shibata S."/>
            <person name="Littman R.D."/>
            <person name="Fischbach A.M."/>
            <person name="Uwamino Y."/>
            <person name="Inoue T."/>
            <person name="Honda A."/>
            <person name="Hattori M."/>
            <person name="Murai T."/>
            <person name="Xavier J.R."/>
            <person name="Hirose N."/>
            <person name="Honda K."/>
        </authorList>
    </citation>
    <scope>NUCLEOTIDE SEQUENCE</scope>
    <source>
        <strain evidence="1">CE91-St3</strain>
    </source>
</reference>
<name>A0AA37NBW5_9BACT</name>
<gene>
    <name evidence="1" type="ORF">CE91St3_00850</name>
</gene>
<sequence length="400" mass="44902">MEEKVKILMELDKKTVQAAAYLANIDLSDEVWQKMVAEPILFPTELMEEQKKGNGIGNGDGCFRFNITKTGGNKMKRVQGTKGVSLFECINADQNKWNVRWDVRDNPADKEGKVKGVNYMEETFLFKPDLSDVKSVMSIWCSGEEAVGRFVLDGKNITLERSGILLLRSQAEQAVKDNDATVPLITESGVVEVSPNEALFISGRVLANYGDCDKNIKKQLDSIANADTIETLTAINFQEGYPEPSFMTLEEVRAAIASAKKTPEQQAVLFAQMTINNTDMTNNEALLLKEIHPEWKDFIGKTLKAKFRVRYEDRLYRVRQEISTVLANQPPSVDTAALYEEINEEHAGTQDDPIPYNNNMELFSGKYYSQGGTTYRCTRNTGQPVYQDLSALVGIYVEKV</sequence>